<evidence type="ECO:0000313" key="2">
    <source>
        <dbReference type="EMBL" id="QJA55452.1"/>
    </source>
</evidence>
<proteinExistence type="predicted"/>
<keyword evidence="1" id="KW-0812">Transmembrane</keyword>
<dbReference type="AlphaFoldDB" id="A0A6M3IG89"/>
<keyword evidence="1" id="KW-0472">Membrane</keyword>
<dbReference type="EMBL" id="MT141160">
    <property type="protein sequence ID" value="QJA55452.1"/>
    <property type="molecule type" value="Genomic_DNA"/>
</dbReference>
<accession>A0A6M3IG89</accession>
<feature type="transmembrane region" description="Helical" evidence="1">
    <location>
        <begin position="6"/>
        <end position="26"/>
    </location>
</feature>
<keyword evidence="1" id="KW-1133">Transmembrane helix</keyword>
<evidence type="ECO:0000256" key="1">
    <source>
        <dbReference type="SAM" id="Phobius"/>
    </source>
</evidence>
<reference evidence="2" key="1">
    <citation type="submission" date="2020-03" db="EMBL/GenBank/DDBJ databases">
        <title>The deep terrestrial virosphere.</title>
        <authorList>
            <person name="Holmfeldt K."/>
            <person name="Nilsson E."/>
            <person name="Simone D."/>
            <person name="Lopez-Fernandez M."/>
            <person name="Wu X."/>
            <person name="de Brujin I."/>
            <person name="Lundin D."/>
            <person name="Andersson A."/>
            <person name="Bertilsson S."/>
            <person name="Dopson M."/>
        </authorList>
    </citation>
    <scope>NUCLEOTIDE SEQUENCE</scope>
    <source>
        <strain evidence="2">MM415B02046</strain>
    </source>
</reference>
<name>A0A6M3IG89_9ZZZZ</name>
<protein>
    <submittedName>
        <fullName evidence="2">Uncharacterized protein</fullName>
    </submittedName>
</protein>
<sequence length="51" mass="5441">MPTDVVFVLVLCAVFLACVTVIAVGVKLGHCKRIPHTESGDSTCIPVNEEE</sequence>
<organism evidence="2">
    <name type="scientific">viral metagenome</name>
    <dbReference type="NCBI Taxonomy" id="1070528"/>
    <lineage>
        <taxon>unclassified sequences</taxon>
        <taxon>metagenomes</taxon>
        <taxon>organismal metagenomes</taxon>
    </lineage>
</organism>
<gene>
    <name evidence="2" type="ORF">MM415B02046_0002</name>
</gene>